<dbReference type="InterPro" id="IPR007493">
    <property type="entry name" value="DUF538"/>
</dbReference>
<dbReference type="InterPro" id="IPR036758">
    <property type="entry name" value="At5g01610-like"/>
</dbReference>
<evidence type="ECO:0000313" key="2">
    <source>
        <dbReference type="Proteomes" id="UP001055439"/>
    </source>
</evidence>
<dbReference type="PANTHER" id="PTHR31676">
    <property type="entry name" value="T31J12.3 PROTEIN-RELATED"/>
    <property type="match status" value="1"/>
</dbReference>
<organism evidence="1 2">
    <name type="scientific">Musa troglodytarum</name>
    <name type="common">fe'i banana</name>
    <dbReference type="NCBI Taxonomy" id="320322"/>
    <lineage>
        <taxon>Eukaryota</taxon>
        <taxon>Viridiplantae</taxon>
        <taxon>Streptophyta</taxon>
        <taxon>Embryophyta</taxon>
        <taxon>Tracheophyta</taxon>
        <taxon>Spermatophyta</taxon>
        <taxon>Magnoliopsida</taxon>
        <taxon>Liliopsida</taxon>
        <taxon>Zingiberales</taxon>
        <taxon>Musaceae</taxon>
        <taxon>Musa</taxon>
    </lineage>
</organism>
<protein>
    <submittedName>
        <fullName evidence="1">DUF538 domain containing protein</fullName>
    </submittedName>
</protein>
<dbReference type="EMBL" id="CP097511">
    <property type="protein sequence ID" value="URE43217.1"/>
    <property type="molecule type" value="Genomic_DNA"/>
</dbReference>
<dbReference type="Proteomes" id="UP001055439">
    <property type="component" value="Chromosome 9"/>
</dbReference>
<accession>A0A9E7I5V7</accession>
<reference evidence="1" key="1">
    <citation type="submission" date="2022-05" db="EMBL/GenBank/DDBJ databases">
        <title>The Musa troglodytarum L. genome provides insights into the mechanism of non-climacteric behaviour and enrichment of carotenoids.</title>
        <authorList>
            <person name="Wang J."/>
        </authorList>
    </citation>
    <scope>NUCLEOTIDE SEQUENCE</scope>
    <source>
        <tissue evidence="1">Leaf</tissue>
    </source>
</reference>
<keyword evidence="2" id="KW-1185">Reference proteome</keyword>
<dbReference type="PANTHER" id="PTHR31676:SF201">
    <property type="entry name" value="OS01G0210600 PROTEIN"/>
    <property type="match status" value="1"/>
</dbReference>
<dbReference type="AlphaFoldDB" id="A0A9E7I5V7"/>
<proteinExistence type="predicted"/>
<dbReference type="SUPFAM" id="SSF141562">
    <property type="entry name" value="At5g01610-like"/>
    <property type="match status" value="1"/>
</dbReference>
<gene>
    <name evidence="1" type="ORF">MUK42_14835</name>
</gene>
<evidence type="ECO:0000313" key="1">
    <source>
        <dbReference type="EMBL" id="URE43217.1"/>
    </source>
</evidence>
<sequence>MSTRVAIDNHREGAEVYHGAELCKKKPVELLTLLHLPKGLLPFEGMEAVAYNRTTGFVWLKQRKATNHVFKTIDKAVSNAAEVTAFVDDRRMSRMTGVKSKKLLVWVSISDSDQLKMNV</sequence>
<dbReference type="Gene3D" id="2.30.240.10">
    <property type="entry name" value="At5g01610-like"/>
    <property type="match status" value="1"/>
</dbReference>
<dbReference type="Pfam" id="PF04398">
    <property type="entry name" value="DUF538"/>
    <property type="match status" value="1"/>
</dbReference>
<dbReference type="OrthoDB" id="1862368at2759"/>
<name>A0A9E7I5V7_9LILI</name>